<protein>
    <submittedName>
        <fullName evidence="1">Uncharacterized protein</fullName>
    </submittedName>
</protein>
<accession>A0A498KUG1</accession>
<dbReference type="Proteomes" id="UP000289691">
    <property type="component" value="Unassembled WGS sequence"/>
</dbReference>
<organism evidence="1 2">
    <name type="scientific">Halorientalis pallida</name>
    <dbReference type="NCBI Taxonomy" id="2479928"/>
    <lineage>
        <taxon>Archaea</taxon>
        <taxon>Methanobacteriati</taxon>
        <taxon>Methanobacteriota</taxon>
        <taxon>Stenosarchaea group</taxon>
        <taxon>Halobacteria</taxon>
        <taxon>Halobacteriales</taxon>
        <taxon>Haloarculaceae</taxon>
        <taxon>Halorientalis</taxon>
    </lineage>
</organism>
<dbReference type="AlphaFoldDB" id="A0A498KUG1"/>
<proteinExistence type="predicted"/>
<sequence length="104" mass="11857">MELAFGETEYRFYHLAAVAYDWRLEEPQWSVPYDNIETPSVERGLFDSPLCLDSGTVAITLMGGTVPMPDEKGRPSIPFVTDPETISERISTNRRGAQRHVRFH</sequence>
<evidence type="ECO:0000313" key="1">
    <source>
        <dbReference type="EMBL" id="RXK47884.1"/>
    </source>
</evidence>
<dbReference type="EMBL" id="RDFA01000005">
    <property type="protein sequence ID" value="RXK47884.1"/>
    <property type="molecule type" value="Genomic_DNA"/>
</dbReference>
<reference evidence="1 2" key="1">
    <citation type="submission" date="2019-01" db="EMBL/GenBank/DDBJ databases">
        <title>Halorientalis sp. F13-25 a new haloarchaeum isolated from hypersaline water.</title>
        <authorList>
            <person name="Ana D.-V."/>
            <person name="Cristina S.-P."/>
            <person name="Antonio V."/>
        </authorList>
    </citation>
    <scope>NUCLEOTIDE SEQUENCE [LARGE SCALE GENOMIC DNA]</scope>
    <source>
        <strain evidence="1 2">F13-25</strain>
    </source>
</reference>
<keyword evidence="2" id="KW-1185">Reference proteome</keyword>
<dbReference type="OrthoDB" id="346176at2157"/>
<name>A0A498KUG1_9EURY</name>
<gene>
    <name evidence="1" type="ORF">EAF64_14690</name>
</gene>
<comment type="caution">
    <text evidence="1">The sequence shown here is derived from an EMBL/GenBank/DDBJ whole genome shotgun (WGS) entry which is preliminary data.</text>
</comment>
<dbReference type="RefSeq" id="WP_129069735.1">
    <property type="nucleotide sequence ID" value="NZ_RDFA01000005.1"/>
</dbReference>
<evidence type="ECO:0000313" key="2">
    <source>
        <dbReference type="Proteomes" id="UP000289691"/>
    </source>
</evidence>